<dbReference type="PANTHER" id="PTHR19143">
    <property type="entry name" value="FIBRINOGEN/TENASCIN/ANGIOPOEITIN"/>
    <property type="match status" value="1"/>
</dbReference>
<dbReference type="InterPro" id="IPR036056">
    <property type="entry name" value="Fibrinogen-like_C"/>
</dbReference>
<dbReference type="EMBL" id="CP111013">
    <property type="protein sequence ID" value="WAQ95258.1"/>
    <property type="molecule type" value="Genomic_DNA"/>
</dbReference>
<dbReference type="InterPro" id="IPR014716">
    <property type="entry name" value="Fibrinogen_a/b/g_C_1"/>
</dbReference>
<keyword evidence="4" id="KW-1185">Reference proteome</keyword>
<dbReference type="Gene3D" id="3.90.215.10">
    <property type="entry name" value="Gamma Fibrinogen, chain A, domain 1"/>
    <property type="match status" value="1"/>
</dbReference>
<reference evidence="3" key="1">
    <citation type="submission" date="2022-11" db="EMBL/GenBank/DDBJ databases">
        <title>Centuries of genome instability and evolution in soft-shell clam transmissible cancer (bioRxiv).</title>
        <authorList>
            <person name="Hart S.F.M."/>
            <person name="Yonemitsu M.A."/>
            <person name="Giersch R.M."/>
            <person name="Beal B.F."/>
            <person name="Arriagada G."/>
            <person name="Davis B.W."/>
            <person name="Ostrander E.A."/>
            <person name="Goff S.P."/>
            <person name="Metzger M.J."/>
        </authorList>
    </citation>
    <scope>NUCLEOTIDE SEQUENCE</scope>
    <source>
        <strain evidence="3">MELC-2E11</strain>
        <tissue evidence="3">Siphon/mantle</tissue>
    </source>
</reference>
<proteinExistence type="predicted"/>
<dbReference type="Proteomes" id="UP001164746">
    <property type="component" value="Chromosome 2"/>
</dbReference>
<evidence type="ECO:0000256" key="1">
    <source>
        <dbReference type="ARBA" id="ARBA00023157"/>
    </source>
</evidence>
<dbReference type="InterPro" id="IPR050373">
    <property type="entry name" value="Fibrinogen_C-term_domain"/>
</dbReference>
<dbReference type="Gene3D" id="4.10.530.10">
    <property type="entry name" value="Gamma-fibrinogen Carboxyl Terminal Fragment, domain 2"/>
    <property type="match status" value="1"/>
</dbReference>
<accession>A0ABY7DEA3</accession>
<feature type="domain" description="Fibrinogen C-terminal" evidence="2">
    <location>
        <begin position="1"/>
        <end position="84"/>
    </location>
</feature>
<name>A0ABY7DEA3_MYAAR</name>
<evidence type="ECO:0000313" key="4">
    <source>
        <dbReference type="Proteomes" id="UP001164746"/>
    </source>
</evidence>
<keyword evidence="1" id="KW-1015">Disulfide bond</keyword>
<gene>
    <name evidence="3" type="ORF">MAR_027948</name>
</gene>
<evidence type="ECO:0000259" key="2">
    <source>
        <dbReference type="PROSITE" id="PS51406"/>
    </source>
</evidence>
<organism evidence="3 4">
    <name type="scientific">Mya arenaria</name>
    <name type="common">Soft-shell clam</name>
    <dbReference type="NCBI Taxonomy" id="6604"/>
    <lineage>
        <taxon>Eukaryota</taxon>
        <taxon>Metazoa</taxon>
        <taxon>Spiralia</taxon>
        <taxon>Lophotrochozoa</taxon>
        <taxon>Mollusca</taxon>
        <taxon>Bivalvia</taxon>
        <taxon>Autobranchia</taxon>
        <taxon>Heteroconchia</taxon>
        <taxon>Euheterodonta</taxon>
        <taxon>Imparidentia</taxon>
        <taxon>Neoheterodontei</taxon>
        <taxon>Myida</taxon>
        <taxon>Myoidea</taxon>
        <taxon>Myidae</taxon>
        <taxon>Mya</taxon>
    </lineage>
</organism>
<dbReference type="PANTHER" id="PTHR19143:SF458">
    <property type="entry name" value="FIBRINOGEN C-TERMINAL DOMAIN-CONTAINING PROTEIN-RELATED"/>
    <property type="match status" value="1"/>
</dbReference>
<dbReference type="InterPro" id="IPR020837">
    <property type="entry name" value="Fibrinogen_CS"/>
</dbReference>
<evidence type="ECO:0000313" key="3">
    <source>
        <dbReference type="EMBL" id="WAQ95258.1"/>
    </source>
</evidence>
<dbReference type="Pfam" id="PF00147">
    <property type="entry name" value="Fibrinogen_C"/>
    <property type="match status" value="1"/>
</dbReference>
<dbReference type="SUPFAM" id="SSF56496">
    <property type="entry name" value="Fibrinogen C-terminal domain-like"/>
    <property type="match status" value="1"/>
</dbReference>
<dbReference type="PROSITE" id="PS51406">
    <property type="entry name" value="FIBRINOGEN_C_2"/>
    <property type="match status" value="1"/>
</dbReference>
<dbReference type="InterPro" id="IPR002181">
    <property type="entry name" value="Fibrinogen_a/b/g_C_dom"/>
</dbReference>
<dbReference type="SMART" id="SM00186">
    <property type="entry name" value="FBG"/>
    <property type="match status" value="1"/>
</dbReference>
<protein>
    <submittedName>
        <fullName evidence="3">TENR-like protein</fullName>
    </submittedName>
</protein>
<dbReference type="PROSITE" id="PS00514">
    <property type="entry name" value="FIBRINOGEN_C_1"/>
    <property type="match status" value="1"/>
</dbReference>
<sequence>MMLGNESRYIEYGSFSMEDETGLYKLHVSEFTGTAGDATYDRDSDVYRGNCAQQYHGAWWYDGCHSSNLNGDYGNTTFGPLVIL</sequence>